<keyword evidence="3" id="KW-0813">Transport</keyword>
<name>A0A430SHL3_THESC</name>
<feature type="signal peptide" evidence="5">
    <location>
        <begin position="1"/>
        <end position="21"/>
    </location>
</feature>
<evidence type="ECO:0000313" key="7">
    <source>
        <dbReference type="Proteomes" id="UP000288051"/>
    </source>
</evidence>
<dbReference type="Pfam" id="PF13416">
    <property type="entry name" value="SBP_bac_8"/>
    <property type="match status" value="1"/>
</dbReference>
<dbReference type="CDD" id="cd14748">
    <property type="entry name" value="PBP2_UgpB"/>
    <property type="match status" value="1"/>
</dbReference>
<evidence type="ECO:0000256" key="4">
    <source>
        <dbReference type="ARBA" id="ARBA00022729"/>
    </source>
</evidence>
<organism evidence="6 7">
    <name type="scientific">Thermus scotoductus</name>
    <dbReference type="NCBI Taxonomy" id="37636"/>
    <lineage>
        <taxon>Bacteria</taxon>
        <taxon>Thermotogati</taxon>
        <taxon>Deinococcota</taxon>
        <taxon>Deinococci</taxon>
        <taxon>Thermales</taxon>
        <taxon>Thermaceae</taxon>
        <taxon>Thermus</taxon>
    </lineage>
</organism>
<evidence type="ECO:0000256" key="3">
    <source>
        <dbReference type="ARBA" id="ARBA00022448"/>
    </source>
</evidence>
<dbReference type="PANTHER" id="PTHR43649">
    <property type="entry name" value="ARABINOSE-BINDING PROTEIN-RELATED"/>
    <property type="match status" value="1"/>
</dbReference>
<keyword evidence="4 5" id="KW-0732">Signal</keyword>
<dbReference type="AlphaFoldDB" id="A0A430SHL3"/>
<dbReference type="SUPFAM" id="SSF53850">
    <property type="entry name" value="Periplasmic binding protein-like II"/>
    <property type="match status" value="1"/>
</dbReference>
<feature type="chain" id="PRO_5019397874" evidence="5">
    <location>
        <begin position="22"/>
        <end position="436"/>
    </location>
</feature>
<dbReference type="GO" id="GO:0030313">
    <property type="term" value="C:cell envelope"/>
    <property type="evidence" value="ECO:0007669"/>
    <property type="project" value="UniProtKB-SubCell"/>
</dbReference>
<dbReference type="Gene3D" id="3.40.190.10">
    <property type="entry name" value="Periplasmic binding protein-like II"/>
    <property type="match status" value="2"/>
</dbReference>
<sequence length="436" mass="49104">MAKRWLVVGLLVTVLGTTAVAQKVTVQFWYSIGGSIGDTIQELVKRFNASQGKVEVKAQYAGGYDDAINKLLASIRTKNPPHVVQVYDIGTQILVDSQATIPVQDLVQRDKVDLHRFLAQPLNYYTVNGKLQSMPFNSSTPLVYFNLNALQEAGIKPKQLWTFEELADVARKLTKRDKDGKVVRHGIALADYGWFLEQLSYNNGFYYCNNENGRKGRATEVNLDNPAIQKYFQWFLDLYKEGTLLYVGRRTADSQSAFATGKAAITFDSTAVLQGITRTVGGRFRIYTGYFPYFKEFGRTGVAIGGASVWLMKGFPEQETEAAWSFVKWLVQPEQQAFWHLKTGYFPLRLESLELPDVREAHREDPNYTTAIQQLRTSKVSNVTAGCLMGSFPEIRQLSEQALEAALQGKPIKDALAEYKRRADAALERYNQSVGR</sequence>
<dbReference type="EMBL" id="PELZ01000031">
    <property type="protein sequence ID" value="RTH39727.1"/>
    <property type="molecule type" value="Genomic_DNA"/>
</dbReference>
<gene>
    <name evidence="6" type="ORF">CSW37_01520</name>
</gene>
<evidence type="ECO:0000313" key="6">
    <source>
        <dbReference type="EMBL" id="RTH39727.1"/>
    </source>
</evidence>
<dbReference type="InterPro" id="IPR006059">
    <property type="entry name" value="SBP"/>
</dbReference>
<comment type="caution">
    <text evidence="6">The sequence shown here is derived from an EMBL/GenBank/DDBJ whole genome shotgun (WGS) entry which is preliminary data.</text>
</comment>
<accession>A0A430SHL3</accession>
<reference evidence="6 7" key="1">
    <citation type="journal article" date="2019" name="Extremophiles">
        <title>Biogeography of thermophiles and predominance of Thermus scotoductus in domestic water heaters.</title>
        <authorList>
            <person name="Wilpiszeski R.L."/>
            <person name="Zhang Z."/>
            <person name="House C.H."/>
        </authorList>
    </citation>
    <scope>NUCLEOTIDE SEQUENCE [LARGE SCALE GENOMIC DNA]</scope>
    <source>
        <strain evidence="6 7">24_S24</strain>
    </source>
</reference>
<evidence type="ECO:0000256" key="5">
    <source>
        <dbReference type="SAM" id="SignalP"/>
    </source>
</evidence>
<proteinExistence type="inferred from homology"/>
<dbReference type="PANTHER" id="PTHR43649:SF31">
    <property type="entry name" value="SN-GLYCEROL-3-PHOSPHATE-BINDING PERIPLASMIC PROTEIN UGPB"/>
    <property type="match status" value="1"/>
</dbReference>
<evidence type="ECO:0000256" key="2">
    <source>
        <dbReference type="ARBA" id="ARBA00008520"/>
    </source>
</evidence>
<evidence type="ECO:0000256" key="1">
    <source>
        <dbReference type="ARBA" id="ARBA00004196"/>
    </source>
</evidence>
<dbReference type="InterPro" id="IPR050490">
    <property type="entry name" value="Bact_solute-bd_prot1"/>
</dbReference>
<comment type="similarity">
    <text evidence="2">Belongs to the bacterial solute-binding protein 1 family.</text>
</comment>
<comment type="subcellular location">
    <subcellularLocation>
        <location evidence="1">Cell envelope</location>
    </subcellularLocation>
</comment>
<dbReference type="RefSeq" id="WP_126208682.1">
    <property type="nucleotide sequence ID" value="NZ_PELZ01000031.1"/>
</dbReference>
<protein>
    <submittedName>
        <fullName evidence="6">ABC transporter substrate-binding protein</fullName>
    </submittedName>
</protein>
<dbReference type="Proteomes" id="UP000288051">
    <property type="component" value="Unassembled WGS sequence"/>
</dbReference>